<evidence type="ECO:0000256" key="2">
    <source>
        <dbReference type="SAM" id="MobiDB-lite"/>
    </source>
</evidence>
<accession>A0A078B1V1</accession>
<dbReference type="InterPro" id="IPR018490">
    <property type="entry name" value="cNMP-bd_dom_sf"/>
</dbReference>
<dbReference type="PROSITE" id="PS00889">
    <property type="entry name" value="CNMP_BINDING_2"/>
    <property type="match status" value="1"/>
</dbReference>
<dbReference type="AlphaFoldDB" id="A0A078B1V1"/>
<dbReference type="CDD" id="cd00038">
    <property type="entry name" value="CAP_ED"/>
    <property type="match status" value="1"/>
</dbReference>
<protein>
    <submittedName>
        <fullName evidence="4">Cyclic nucleotide-binding domain containing protein</fullName>
    </submittedName>
</protein>
<dbReference type="InterPro" id="IPR018488">
    <property type="entry name" value="cNMP-bd_CS"/>
</dbReference>
<dbReference type="PANTHER" id="PTHR23011:SF28">
    <property type="entry name" value="CYCLIC NUCLEOTIDE-BINDING DOMAIN CONTAINING PROTEIN"/>
    <property type="match status" value="1"/>
</dbReference>
<sequence length="947" mass="109243">MIENFRQVLLMKVHEKHLQEKDSKLSEKTRLMTQILIKPSKRRTDEDLEYLIPLIQKIQFFKERDIKQENYKLIVESLTYEYHQAGELVFSQGEQGDKFYIIIEGQVSVRVMNKEYERREKEISQLKQKMLKSRKSYNEYLVKSQEYVVNGQEVPGDLTDKIAHANNDIKQKAQIIEDIEEELQNIKEHQELMKLQSGQSFGELALITNKPRQANIMCLNDCHFAVMNKQDYERVLQKMEMKVQVLKQEFLHGISFLRRWTRKNLQNLGYYLTSKEYPRSAVVFREGDPVEHIAIIKHGEFQITKKIPRSVTTETDIEALLDSIKRRDKIKTIESNSHHNSHHQNQLASQGTQGAQGSSIQAYNSALTQKQAQANPYVVHSLNNKKLKVNEDKTLQSISVTLLGSGQSFGEIDLMFERNYSYSLLCNSVQNQIYLIKADDFIRLLQHVKGTWSELEQHCILKNDQLVELIMNQFMSKWQNKKNMNELMLQRAQSAVKIKKKSKPQINLSTTANSPVKISLKHENIDQGQSTQRQHQTFETQSNINNNNMGIGTTGGGLNIDLSKVNKGISSFSNHFISGSPDIQKSIFVSQRETGRTISPNNKYLADRQDIIIKNGKRSVSRDVRVSQEHVSVPINTLPSKIQKYRSLSKLTQPDSTYQNMHQSNIHQNSSNMNNTNNLSQFQNISINNANNKNNSSNAYDDRALLDQLFQSSLICRTKQRQSYTNSSMDQYDLQLQANLPVFNDTMNNQIEQQQNNIQSFNQQQSKSFSVNNQKLSFQSHQMITNSNRPKILTSQSFYQKKNRLSKIIDIKSISNQKKKISQISSNSALIGAIQNGMPSNRSQDKLNSKSGIRNFGKEYIESIHSMYHKKRYMKVAATIRGTPNLTANAYQDFQNQSKLKEASSARSGDQQGINNENIQQFLQMQNKRQYFSSYYSGFNSNRNNNL</sequence>
<name>A0A078B1V1_STYLE</name>
<feature type="region of interest" description="Disordered" evidence="2">
    <location>
        <begin position="335"/>
        <end position="354"/>
    </location>
</feature>
<dbReference type="Pfam" id="PF00027">
    <property type="entry name" value="cNMP_binding"/>
    <property type="match status" value="1"/>
</dbReference>
<evidence type="ECO:0000313" key="5">
    <source>
        <dbReference type="Proteomes" id="UP000039865"/>
    </source>
</evidence>
<feature type="domain" description="Cyclic nucleotide-binding" evidence="3">
    <location>
        <begin position="256"/>
        <end position="306"/>
    </location>
</feature>
<dbReference type="SUPFAM" id="SSF51206">
    <property type="entry name" value="cAMP-binding domain-like"/>
    <property type="match status" value="2"/>
</dbReference>
<dbReference type="OrthoDB" id="288359at2759"/>
<organism evidence="4 5">
    <name type="scientific">Stylonychia lemnae</name>
    <name type="common">Ciliate</name>
    <dbReference type="NCBI Taxonomy" id="5949"/>
    <lineage>
        <taxon>Eukaryota</taxon>
        <taxon>Sar</taxon>
        <taxon>Alveolata</taxon>
        <taxon>Ciliophora</taxon>
        <taxon>Intramacronucleata</taxon>
        <taxon>Spirotrichea</taxon>
        <taxon>Stichotrichia</taxon>
        <taxon>Sporadotrichida</taxon>
        <taxon>Oxytrichidae</taxon>
        <taxon>Stylonychinae</taxon>
        <taxon>Stylonychia</taxon>
    </lineage>
</organism>
<dbReference type="Proteomes" id="UP000039865">
    <property type="component" value="Unassembled WGS sequence"/>
</dbReference>
<gene>
    <name evidence="4" type="primary">Contig4085.g4369</name>
    <name evidence="4" type="ORF">STYLEM_17600</name>
</gene>
<feature type="domain" description="Cyclic nucleotide-binding" evidence="3">
    <location>
        <begin position="64"/>
        <end position="253"/>
    </location>
</feature>
<dbReference type="InterPro" id="IPR014710">
    <property type="entry name" value="RmlC-like_jellyroll"/>
</dbReference>
<dbReference type="InParanoid" id="A0A078B1V1"/>
<keyword evidence="5" id="KW-1185">Reference proteome</keyword>
<dbReference type="PROSITE" id="PS50042">
    <property type="entry name" value="CNMP_BINDING_3"/>
    <property type="match status" value="3"/>
</dbReference>
<feature type="domain" description="Cyclic nucleotide-binding" evidence="3">
    <location>
        <begin position="377"/>
        <end position="445"/>
    </location>
</feature>
<dbReference type="Gene3D" id="2.60.120.10">
    <property type="entry name" value="Jelly Rolls"/>
    <property type="match status" value="2"/>
</dbReference>
<evidence type="ECO:0000256" key="1">
    <source>
        <dbReference type="SAM" id="Coils"/>
    </source>
</evidence>
<keyword evidence="1" id="KW-0175">Coiled coil</keyword>
<dbReference type="InterPro" id="IPR000595">
    <property type="entry name" value="cNMP-bd_dom"/>
</dbReference>
<proteinExistence type="predicted"/>
<feature type="coiled-coil region" evidence="1">
    <location>
        <begin position="162"/>
        <end position="196"/>
    </location>
</feature>
<dbReference type="PANTHER" id="PTHR23011">
    <property type="entry name" value="CYCLIC NUCLEOTIDE-BINDING DOMAIN CONTAINING PROTEIN"/>
    <property type="match status" value="1"/>
</dbReference>
<evidence type="ECO:0000259" key="3">
    <source>
        <dbReference type="PROSITE" id="PS50042"/>
    </source>
</evidence>
<evidence type="ECO:0000313" key="4">
    <source>
        <dbReference type="EMBL" id="CDW88479.1"/>
    </source>
</evidence>
<dbReference type="PRINTS" id="PR00103">
    <property type="entry name" value="CAMPKINASE"/>
</dbReference>
<reference evidence="4 5" key="1">
    <citation type="submission" date="2014-06" db="EMBL/GenBank/DDBJ databases">
        <authorList>
            <person name="Swart Estienne"/>
        </authorList>
    </citation>
    <scope>NUCLEOTIDE SEQUENCE [LARGE SCALE GENOMIC DNA]</scope>
    <source>
        <strain evidence="4 5">130c</strain>
    </source>
</reference>
<dbReference type="EMBL" id="CCKQ01016605">
    <property type="protein sequence ID" value="CDW88479.1"/>
    <property type="molecule type" value="Genomic_DNA"/>
</dbReference>